<name>A0A9J6P5A3_9CLOT</name>
<keyword evidence="13" id="KW-1185">Reference proteome</keyword>
<comment type="cofactor">
    <cofactor evidence="2">
        <name>Fe(3+)</name>
        <dbReference type="ChEBI" id="CHEBI:29034"/>
    </cofactor>
</comment>
<evidence type="ECO:0000256" key="1">
    <source>
        <dbReference type="ARBA" id="ARBA00001962"/>
    </source>
</evidence>
<dbReference type="AlphaFoldDB" id="A0A9J6P5A3"/>
<reference evidence="12" key="1">
    <citation type="journal article" date="2021" name="mSystems">
        <title>Bacteria and Archaea Synergistically Convert Glycine Betaine to Biogenic Methane in the Formosa Cold Seep of the South China Sea.</title>
        <authorList>
            <person name="Li L."/>
            <person name="Zhang W."/>
            <person name="Zhang S."/>
            <person name="Song L."/>
            <person name="Sun Q."/>
            <person name="Zhang H."/>
            <person name="Xiang H."/>
            <person name="Dong X."/>
        </authorList>
    </citation>
    <scope>NUCLEOTIDE SEQUENCE</scope>
    <source>
        <strain evidence="12">ZWT</strain>
    </source>
</reference>
<keyword evidence="7" id="KW-0274">FAD</keyword>
<dbReference type="PANTHER" id="PTHR32145">
    <property type="entry name" value="DIFLAVIN FLAVOPROTEIN A 2-RELATED"/>
    <property type="match status" value="1"/>
</dbReference>
<dbReference type="CDD" id="cd00729">
    <property type="entry name" value="rubredoxin_SM"/>
    <property type="match status" value="1"/>
</dbReference>
<evidence type="ECO:0000256" key="9">
    <source>
        <dbReference type="ARBA" id="ARBA00023004"/>
    </source>
</evidence>
<evidence type="ECO:0000259" key="10">
    <source>
        <dbReference type="PROSITE" id="PS50902"/>
    </source>
</evidence>
<dbReference type="Gene3D" id="3.30.390.30">
    <property type="match status" value="1"/>
</dbReference>
<dbReference type="InterPro" id="IPR001279">
    <property type="entry name" value="Metallo-B-lactamas"/>
</dbReference>
<sequence>MKSVEIKKDIYWVGSLDPNLRVFDIIMYTPFGTTYNSYVVKGSEKTALFETVKEKTFDQYMERLNHLGISIDSIDYIIVDHTEPDHAGSVAKILDLAPNAKVVGSITAIQFLKNIVNKPFPYIEVKDGDTLSLGDKTLKFISAPFLHWPDSMYTYIEEDKILMTCDSFGSHYCSEGIFNDKIENQENYMEALEYYFNMIMGPFKKYVLKAIENIEHLDVDIICPGHGPILRDNPRKIVDIYKKWSEGYAVENIIPKITLCYVSAYGYTEEMAKKIVEGIKSVGEFDISLYDVIHHDLNDILSRINNSDGLLFGTPTINGDALKPIWDILINLNPLVHGGKVAGAFGSFGWSGEGVPNVMERLKQVRLNLTDSLKFPFKPNTEELQDAYIYGIDFAKKIKESIKPKDGSKITKHWRCIVCNEVFDGDTPPETCPACGATAEQFVEVHIEKIQFISDLEEELVIIGNGAAGFYAADAARKRNPKCNITIITGENSISYYRPLLSDGLSEDLNEDVFYLQSEDWYKENNITLMLNSIVSHINSDDKELTINNDSIIKYDKLILANGSRNFVPPIKGIDKKGVYTLKDLDDLNNIKANLNDVENVFIIGGGLTGLESAWELKQSGYNVSVAELSSKLLCKQLDYDSSNLLREAVTNCDINLYMENSVVEILGDDKVTGVKLQNGEELPVELIIFSIGIRPNIEITQESNIEINRGILLNSRMETSIKDIYACGDIAEFDGIVYGNWPAAIEMGMIAGSNAIGDKLNFQNFISSTAFSAMNVEIFSCGVVFGDNLEELIRVDKINKTMKKLFFKQGKIVGGILFGNVSKSVALSQSIEKNITLEKVLSLNIL</sequence>
<evidence type="ECO:0000256" key="2">
    <source>
        <dbReference type="ARBA" id="ARBA00001965"/>
    </source>
</evidence>
<keyword evidence="5" id="KW-0813">Transport</keyword>
<dbReference type="InterPro" id="IPR036866">
    <property type="entry name" value="RibonucZ/Hydroxyglut_hydro"/>
</dbReference>
<evidence type="ECO:0000313" key="13">
    <source>
        <dbReference type="Proteomes" id="UP001056429"/>
    </source>
</evidence>
<dbReference type="RefSeq" id="WP_250861029.1">
    <property type="nucleotide sequence ID" value="NZ_JAGSOJ010000004.1"/>
</dbReference>
<dbReference type="InterPro" id="IPR048574">
    <property type="entry name" value="RUBY_RBDX"/>
</dbReference>
<keyword evidence="6" id="KW-0285">Flavoprotein</keyword>
<accession>A0A9J6P5A3</accession>
<dbReference type="Pfam" id="PF21349">
    <property type="entry name" value="RUBY_RBDX"/>
    <property type="match status" value="1"/>
</dbReference>
<dbReference type="Pfam" id="PF18267">
    <property type="entry name" value="Rubredoxin_C"/>
    <property type="match status" value="1"/>
</dbReference>
<dbReference type="GO" id="GO:0005506">
    <property type="term" value="F:iron ion binding"/>
    <property type="evidence" value="ECO:0007669"/>
    <property type="project" value="InterPro"/>
</dbReference>
<dbReference type="SUPFAM" id="SSF57802">
    <property type="entry name" value="Rubredoxin-like"/>
    <property type="match status" value="1"/>
</dbReference>
<comment type="caution">
    <text evidence="12">The sequence shown here is derived from an EMBL/GenBank/DDBJ whole genome shotgun (WGS) entry which is preliminary data.</text>
</comment>
<dbReference type="InterPro" id="IPR051285">
    <property type="entry name" value="NADH_oxidoreductase_modular"/>
</dbReference>
<evidence type="ECO:0000313" key="12">
    <source>
        <dbReference type="EMBL" id="MCM1991895.1"/>
    </source>
</evidence>
<evidence type="ECO:0000259" key="11">
    <source>
        <dbReference type="PROSITE" id="PS50903"/>
    </source>
</evidence>
<feature type="domain" description="Flavodoxin-like" evidence="10">
    <location>
        <begin position="257"/>
        <end position="395"/>
    </location>
</feature>
<dbReference type="SUPFAM" id="SSF51905">
    <property type="entry name" value="FAD/NAD(P)-binding domain"/>
    <property type="match status" value="2"/>
</dbReference>
<evidence type="ECO:0000256" key="4">
    <source>
        <dbReference type="ARBA" id="ARBA00007121"/>
    </source>
</evidence>
<dbReference type="InterPro" id="IPR036188">
    <property type="entry name" value="FAD/NAD-bd_sf"/>
</dbReference>
<feature type="domain" description="Rubredoxin-like" evidence="11">
    <location>
        <begin position="411"/>
        <end position="445"/>
    </location>
</feature>
<dbReference type="InterPro" id="IPR008254">
    <property type="entry name" value="Flavodoxin/NO_synth"/>
</dbReference>
<dbReference type="GO" id="GO:0016651">
    <property type="term" value="F:oxidoreductase activity, acting on NAD(P)H"/>
    <property type="evidence" value="ECO:0007669"/>
    <property type="project" value="UniProtKB-ARBA"/>
</dbReference>
<dbReference type="Pfam" id="PF07992">
    <property type="entry name" value="Pyr_redox_2"/>
    <property type="match status" value="1"/>
</dbReference>
<dbReference type="InterPro" id="IPR024934">
    <property type="entry name" value="Rubredoxin-like_dom"/>
</dbReference>
<dbReference type="Gene3D" id="2.20.28.10">
    <property type="match status" value="1"/>
</dbReference>
<dbReference type="Gene3D" id="3.40.50.360">
    <property type="match status" value="1"/>
</dbReference>
<dbReference type="Gene3D" id="3.60.15.10">
    <property type="entry name" value="Ribonuclease Z/Hydroxyacylglutathione hydrolase-like"/>
    <property type="match status" value="1"/>
</dbReference>
<evidence type="ECO:0000256" key="5">
    <source>
        <dbReference type="ARBA" id="ARBA00022448"/>
    </source>
</evidence>
<evidence type="ECO:0000256" key="6">
    <source>
        <dbReference type="ARBA" id="ARBA00022630"/>
    </source>
</evidence>
<dbReference type="Pfam" id="PF19583">
    <property type="entry name" value="ODP"/>
    <property type="match status" value="1"/>
</dbReference>
<dbReference type="SMART" id="SM00849">
    <property type="entry name" value="Lactamase_B"/>
    <property type="match status" value="1"/>
</dbReference>
<dbReference type="GO" id="GO:0010181">
    <property type="term" value="F:FMN binding"/>
    <property type="evidence" value="ECO:0007669"/>
    <property type="project" value="InterPro"/>
</dbReference>
<dbReference type="Gene3D" id="3.50.50.60">
    <property type="entry name" value="FAD/NAD(P)-binding domain"/>
    <property type="match status" value="2"/>
</dbReference>
<comment type="cofactor">
    <cofactor evidence="1">
        <name>Fe cation</name>
        <dbReference type="ChEBI" id="CHEBI:24875"/>
    </cofactor>
</comment>
<keyword evidence="9" id="KW-0408">Iron</keyword>
<dbReference type="InterPro" id="IPR041575">
    <property type="entry name" value="Rubredoxin_C"/>
</dbReference>
<keyword evidence="8" id="KW-0249">Electron transport</keyword>
<gene>
    <name evidence="12" type="ORF">KDK92_19315</name>
</gene>
<dbReference type="SUPFAM" id="SSF52218">
    <property type="entry name" value="Flavoproteins"/>
    <property type="match status" value="1"/>
</dbReference>
<comment type="cofactor">
    <cofactor evidence="3">
        <name>FAD</name>
        <dbReference type="ChEBI" id="CHEBI:57692"/>
    </cofactor>
</comment>
<dbReference type="Pfam" id="PF00258">
    <property type="entry name" value="Flavodoxin_1"/>
    <property type="match status" value="1"/>
</dbReference>
<dbReference type="PRINTS" id="PR00411">
    <property type="entry name" value="PNDRDTASEI"/>
</dbReference>
<dbReference type="InterPro" id="IPR016156">
    <property type="entry name" value="FAD/NAD-linked_Rdtase_dimer_sf"/>
</dbReference>
<dbReference type="InterPro" id="IPR045761">
    <property type="entry name" value="ODP_dom"/>
</dbReference>
<dbReference type="EMBL" id="JAGSOJ010000004">
    <property type="protein sequence ID" value="MCM1991895.1"/>
    <property type="molecule type" value="Genomic_DNA"/>
</dbReference>
<dbReference type="CDD" id="cd07709">
    <property type="entry name" value="flavodiiron_proteins_MBL-fold"/>
    <property type="match status" value="1"/>
</dbReference>
<dbReference type="SUPFAM" id="SSF56281">
    <property type="entry name" value="Metallo-hydrolase/oxidoreductase"/>
    <property type="match status" value="1"/>
</dbReference>
<evidence type="ECO:0000256" key="3">
    <source>
        <dbReference type="ARBA" id="ARBA00001974"/>
    </source>
</evidence>
<organism evidence="12 13">
    <name type="scientific">Oceanirhabdus seepicola</name>
    <dbReference type="NCBI Taxonomy" id="2828781"/>
    <lineage>
        <taxon>Bacteria</taxon>
        <taxon>Bacillati</taxon>
        <taxon>Bacillota</taxon>
        <taxon>Clostridia</taxon>
        <taxon>Eubacteriales</taxon>
        <taxon>Clostridiaceae</taxon>
        <taxon>Oceanirhabdus</taxon>
    </lineage>
</organism>
<dbReference type="PROSITE" id="PS50903">
    <property type="entry name" value="RUBREDOXIN_LIKE"/>
    <property type="match status" value="1"/>
</dbReference>
<reference evidence="12" key="2">
    <citation type="submission" date="2021-04" db="EMBL/GenBank/DDBJ databases">
        <authorList>
            <person name="Dong X."/>
        </authorList>
    </citation>
    <scope>NUCLEOTIDE SEQUENCE</scope>
    <source>
        <strain evidence="12">ZWT</strain>
    </source>
</reference>
<dbReference type="PANTHER" id="PTHR32145:SF11">
    <property type="entry name" value="DIFLAVIN FLAVOPROTEIN A 2-RELATED"/>
    <property type="match status" value="1"/>
</dbReference>
<dbReference type="InterPro" id="IPR023753">
    <property type="entry name" value="FAD/NAD-binding_dom"/>
</dbReference>
<protein>
    <submittedName>
        <fullName evidence="12">FAD-dependent oxidoreductase</fullName>
    </submittedName>
</protein>
<dbReference type="PROSITE" id="PS50902">
    <property type="entry name" value="FLAVODOXIN_LIKE"/>
    <property type="match status" value="1"/>
</dbReference>
<evidence type="ECO:0000256" key="8">
    <source>
        <dbReference type="ARBA" id="ARBA00022982"/>
    </source>
</evidence>
<evidence type="ECO:0000256" key="7">
    <source>
        <dbReference type="ARBA" id="ARBA00022827"/>
    </source>
</evidence>
<dbReference type="InterPro" id="IPR029039">
    <property type="entry name" value="Flavoprotein-like_sf"/>
</dbReference>
<comment type="similarity">
    <text evidence="4">In the N-terminal section; belongs to the zinc metallo-hydrolase group 3 family.</text>
</comment>
<proteinExistence type="inferred from homology"/>
<dbReference type="PRINTS" id="PR00368">
    <property type="entry name" value="FADPNR"/>
</dbReference>
<dbReference type="Proteomes" id="UP001056429">
    <property type="component" value="Unassembled WGS sequence"/>
</dbReference>